<proteinExistence type="predicted"/>
<organism evidence="2 3">
    <name type="scientific">Candidatus Babela massiliensis</name>
    <dbReference type="NCBI Taxonomy" id="673862"/>
    <lineage>
        <taxon>Bacteria</taxon>
        <taxon>Candidatus Babelota</taxon>
        <taxon>Candidatus Babeliae</taxon>
        <taxon>Candidatus Babeliales</taxon>
        <taxon>Candidatus Babeliaceae</taxon>
        <taxon>Candidatus Babela</taxon>
    </lineage>
</organism>
<dbReference type="HOGENOM" id="CLU_545951_0_0_7"/>
<dbReference type="AlphaFoldDB" id="V6DH10"/>
<dbReference type="RefSeq" id="WP_023792628.1">
    <property type="nucleotide sequence ID" value="NC_023003.1"/>
</dbReference>
<keyword evidence="1" id="KW-0732">Signal</keyword>
<feature type="signal peptide" evidence="1">
    <location>
        <begin position="1"/>
        <end position="22"/>
    </location>
</feature>
<sequence>MKNKFLSSKLLISGFLSTLLFASDIKAADNPNLSSNHNPDHAKDQLADQTDLLNQVLTPEELDVIDDNPDKLYCYISSDVINCFNSIEVSEKTSDTLKVMQDHLKNYRSAEHSFVLEAVNQALEYFKSCKSEAHVNVLQKYRSEVEMGEAAITAEGTTRRRKRKKYCSLLVQRDLRTRSLCVRRNARVGGDLCVSRNLSVGCNSTLNTFTANTGTVTDLNVPGTLTATNAVIDTLTVGTINGGGLGSGILSALSSVTNTGFLSGFATLIFPATFDIAYDPTTDDVSGAFNVVVNYGNTTLAGVSTLAVTRQITTANGVITGTNLSNNDPISANFQAFSCLGDRYPKSFALNLSFNVAIPGTNFVAGSTPTVAVSFENLPAANDVSLSQFFVSDPLSITDCYNCYVCRHPNDEVENFDITTIRSITDGVAASINSVTLVVNNISVSANGVLSFTVNVLVSAYDSEVLPTTVDTLAALTGLLNQYFANSAVTLTVSGPVNS</sequence>
<accession>V6DH10</accession>
<reference evidence="2 3" key="1">
    <citation type="journal article" date="2015" name="Biol. Direct">
        <title>Babela massiliensis, a representative of a widespread bacterial phylum with unusual adaptations to parasitism in amoebae.</title>
        <authorList>
            <person name="Pagnier I."/>
            <person name="Yutin N."/>
            <person name="Croce O."/>
            <person name="Makarova K.S."/>
            <person name="Wolf Y.I."/>
            <person name="Benamar S."/>
            <person name="Raoult D."/>
            <person name="Koonin E.V."/>
            <person name="La Scola B."/>
        </authorList>
    </citation>
    <scope>NUCLEOTIDE SEQUENCE [LARGE SCALE GENOMIC DNA]</scope>
    <source>
        <strain evidence="3">BABL1</strain>
    </source>
</reference>
<evidence type="ECO:0000313" key="2">
    <source>
        <dbReference type="EMBL" id="CDK30850.1"/>
    </source>
</evidence>
<evidence type="ECO:0000256" key="1">
    <source>
        <dbReference type="SAM" id="SignalP"/>
    </source>
</evidence>
<dbReference type="Proteomes" id="UP000018769">
    <property type="component" value="Chromosome I"/>
</dbReference>
<keyword evidence="3" id="KW-1185">Reference proteome</keyword>
<dbReference type="KEGG" id="dpb:BABL1_gene_164"/>
<protein>
    <submittedName>
        <fullName evidence="2">Uncharacterized protein</fullName>
    </submittedName>
</protein>
<gene>
    <name evidence="2" type="ORF">BABL1_gene_164</name>
</gene>
<dbReference type="STRING" id="673862.BABL1_gene_164"/>
<feature type="chain" id="PRO_5004744556" evidence="1">
    <location>
        <begin position="23"/>
        <end position="499"/>
    </location>
</feature>
<name>V6DH10_9BACT</name>
<dbReference type="EMBL" id="HG793133">
    <property type="protein sequence ID" value="CDK30850.1"/>
    <property type="molecule type" value="Genomic_DNA"/>
</dbReference>
<evidence type="ECO:0000313" key="3">
    <source>
        <dbReference type="Proteomes" id="UP000018769"/>
    </source>
</evidence>